<keyword evidence="1" id="KW-0223">Dioxygenase</keyword>
<reference evidence="4 5" key="1">
    <citation type="submission" date="2024-04" db="EMBL/GenBank/DDBJ databases">
        <title>Novel species of the genus Ideonella isolated from streams.</title>
        <authorList>
            <person name="Lu H."/>
        </authorList>
    </citation>
    <scope>NUCLEOTIDE SEQUENCE [LARGE SCALE GENOMIC DNA]</scope>
    <source>
        <strain evidence="4 5">DXS29W</strain>
    </source>
</reference>
<evidence type="ECO:0000313" key="5">
    <source>
        <dbReference type="Proteomes" id="UP001371218"/>
    </source>
</evidence>
<dbReference type="SUPFAM" id="SSF51182">
    <property type="entry name" value="RmlC-like cupins"/>
    <property type="match status" value="1"/>
</dbReference>
<evidence type="ECO:0000313" key="4">
    <source>
        <dbReference type="EMBL" id="MEK8034758.1"/>
    </source>
</evidence>
<organism evidence="4 5">
    <name type="scientific">Ideonella lacteola</name>
    <dbReference type="NCBI Taxonomy" id="2984193"/>
    <lineage>
        <taxon>Bacteria</taxon>
        <taxon>Pseudomonadati</taxon>
        <taxon>Pseudomonadota</taxon>
        <taxon>Betaproteobacteria</taxon>
        <taxon>Burkholderiales</taxon>
        <taxon>Sphaerotilaceae</taxon>
        <taxon>Ideonella</taxon>
    </lineage>
</organism>
<dbReference type="InterPro" id="IPR011051">
    <property type="entry name" value="RmlC_Cupin_sf"/>
</dbReference>
<gene>
    <name evidence="4" type="ORF">AACH06_28400</name>
</gene>
<dbReference type="RefSeq" id="WP_341429189.1">
    <property type="nucleotide sequence ID" value="NZ_JBBUTG010000034.1"/>
</dbReference>
<sequence>MSLSATHSSGDFAKVPAALDATLPDRLLHADVVGNTHVGDRDFSQERRHQVNVVDLPSKVISMTVGGLEPGQSTRKHRHNYETLIYVLEGEGKSVIGEREVAWKRGDAFYVPVWAWHQHINLSPQHKATYLACENAPHLQNLGVALREEA</sequence>
<evidence type="ECO:0000259" key="3">
    <source>
        <dbReference type="Pfam" id="PF07883"/>
    </source>
</evidence>
<feature type="domain" description="Cupin type-2" evidence="3">
    <location>
        <begin position="68"/>
        <end position="130"/>
    </location>
</feature>
<dbReference type="Gene3D" id="2.60.120.10">
    <property type="entry name" value="Jelly Rolls"/>
    <property type="match status" value="1"/>
</dbReference>
<proteinExistence type="predicted"/>
<accession>A0ABU9BZ87</accession>
<dbReference type="PANTHER" id="PTHR41517:SF1">
    <property type="entry name" value="CUPIN"/>
    <property type="match status" value="1"/>
</dbReference>
<dbReference type="Pfam" id="PF07883">
    <property type="entry name" value="Cupin_2"/>
    <property type="match status" value="1"/>
</dbReference>
<protein>
    <submittedName>
        <fullName evidence="4">Cupin domain-containing protein</fullName>
    </submittedName>
</protein>
<dbReference type="InterPro" id="IPR013096">
    <property type="entry name" value="Cupin_2"/>
</dbReference>
<evidence type="ECO:0000256" key="2">
    <source>
        <dbReference type="ARBA" id="ARBA00023002"/>
    </source>
</evidence>
<keyword evidence="5" id="KW-1185">Reference proteome</keyword>
<dbReference type="Proteomes" id="UP001371218">
    <property type="component" value="Unassembled WGS sequence"/>
</dbReference>
<dbReference type="PANTHER" id="PTHR41517">
    <property type="entry name" value="1,2-DIOXYGENASE PROTEIN-RELATED"/>
    <property type="match status" value="1"/>
</dbReference>
<keyword evidence="2" id="KW-0560">Oxidoreductase</keyword>
<dbReference type="InterPro" id="IPR014710">
    <property type="entry name" value="RmlC-like_jellyroll"/>
</dbReference>
<dbReference type="EMBL" id="JBBUTG010000034">
    <property type="protein sequence ID" value="MEK8034758.1"/>
    <property type="molecule type" value="Genomic_DNA"/>
</dbReference>
<evidence type="ECO:0000256" key="1">
    <source>
        <dbReference type="ARBA" id="ARBA00022964"/>
    </source>
</evidence>
<comment type="caution">
    <text evidence="4">The sequence shown here is derived from an EMBL/GenBank/DDBJ whole genome shotgun (WGS) entry which is preliminary data.</text>
</comment>
<name>A0ABU9BZ87_9BURK</name>
<dbReference type="InterPro" id="IPR047183">
    <property type="entry name" value="GDO-like"/>
</dbReference>